<reference evidence="2" key="2">
    <citation type="submission" date="2023-04" db="EMBL/GenBank/DDBJ databases">
        <authorList>
            <person name="Bruccoleri R.E."/>
            <person name="Oakeley E.J."/>
            <person name="Faust A.-M."/>
            <person name="Dessus-Babus S."/>
            <person name="Altorfer M."/>
            <person name="Burckhardt D."/>
            <person name="Oertli M."/>
            <person name="Naumann U."/>
            <person name="Petersen F."/>
            <person name="Wong J."/>
        </authorList>
    </citation>
    <scope>NUCLEOTIDE SEQUENCE</scope>
    <source>
        <strain evidence="2">GSM-AAB239-AS_SAM_17_03QT</strain>
        <tissue evidence="2">Leaf</tissue>
    </source>
</reference>
<proteinExistence type="predicted"/>
<organism evidence="2 3">
    <name type="scientific">Iris pallida</name>
    <name type="common">Sweet iris</name>
    <dbReference type="NCBI Taxonomy" id="29817"/>
    <lineage>
        <taxon>Eukaryota</taxon>
        <taxon>Viridiplantae</taxon>
        <taxon>Streptophyta</taxon>
        <taxon>Embryophyta</taxon>
        <taxon>Tracheophyta</taxon>
        <taxon>Spermatophyta</taxon>
        <taxon>Magnoliopsida</taxon>
        <taxon>Liliopsida</taxon>
        <taxon>Asparagales</taxon>
        <taxon>Iridaceae</taxon>
        <taxon>Iridoideae</taxon>
        <taxon>Irideae</taxon>
        <taxon>Iris</taxon>
    </lineage>
</organism>
<evidence type="ECO:0000313" key="3">
    <source>
        <dbReference type="Proteomes" id="UP001140949"/>
    </source>
</evidence>
<accession>A0AAX6IFH3</accession>
<reference evidence="2" key="1">
    <citation type="journal article" date="2023" name="GigaByte">
        <title>Genome assembly of the bearded iris, Iris pallida Lam.</title>
        <authorList>
            <person name="Bruccoleri R.E."/>
            <person name="Oakeley E.J."/>
            <person name="Faust A.M.E."/>
            <person name="Altorfer M."/>
            <person name="Dessus-Babus S."/>
            <person name="Burckhardt D."/>
            <person name="Oertli M."/>
            <person name="Naumann U."/>
            <person name="Petersen F."/>
            <person name="Wong J."/>
        </authorList>
    </citation>
    <scope>NUCLEOTIDE SEQUENCE</scope>
    <source>
        <strain evidence="2">GSM-AAB239-AS_SAM_17_03QT</strain>
    </source>
</reference>
<name>A0AAX6IFH3_IRIPA</name>
<evidence type="ECO:0000313" key="2">
    <source>
        <dbReference type="EMBL" id="KAJ6851597.1"/>
    </source>
</evidence>
<comment type="caution">
    <text evidence="2">The sequence shown here is derived from an EMBL/GenBank/DDBJ whole genome shotgun (WGS) entry which is preliminary data.</text>
</comment>
<dbReference type="EMBL" id="JANAVB010002199">
    <property type="protein sequence ID" value="KAJ6851597.1"/>
    <property type="molecule type" value="Genomic_DNA"/>
</dbReference>
<dbReference type="AlphaFoldDB" id="A0AAX6IFH3"/>
<keyword evidence="3" id="KW-1185">Reference proteome</keyword>
<sequence length="97" mass="10814">MGWWAEARAGGDAGRPAGMEGRMRCAPGRPREEAEVGGDLYGVRACAGARRCRSGSAPRTCGRRGKVYFPLPFSTVGWCRWQKLGVRPLWWRWSGWS</sequence>
<feature type="region of interest" description="Disordered" evidence="1">
    <location>
        <begin position="1"/>
        <end position="34"/>
    </location>
</feature>
<gene>
    <name evidence="2" type="ORF">M6B38_259810</name>
</gene>
<evidence type="ECO:0000256" key="1">
    <source>
        <dbReference type="SAM" id="MobiDB-lite"/>
    </source>
</evidence>
<protein>
    <submittedName>
        <fullName evidence="2">Leucine-rich repeat extensin-like protein 7</fullName>
    </submittedName>
</protein>
<dbReference type="Proteomes" id="UP001140949">
    <property type="component" value="Unassembled WGS sequence"/>
</dbReference>
<feature type="compositionally biased region" description="Low complexity" evidence="1">
    <location>
        <begin position="1"/>
        <end position="18"/>
    </location>
</feature>